<feature type="domain" description="Insulin-like" evidence="2">
    <location>
        <begin position="35"/>
        <end position="116"/>
    </location>
</feature>
<dbReference type="SUPFAM" id="SSF56994">
    <property type="entry name" value="Insulin-like"/>
    <property type="match status" value="1"/>
</dbReference>
<dbReference type="AlphaFoldDB" id="A0A8J9XB30"/>
<organism evidence="3">
    <name type="scientific">Oulactis sp.</name>
    <name type="common">Sea anemone</name>
    <dbReference type="NCBI Taxonomy" id="2093647"/>
    <lineage>
        <taxon>Eukaryota</taxon>
        <taxon>Metazoa</taxon>
        <taxon>Cnidaria</taxon>
        <taxon>Anthozoa</taxon>
        <taxon>Hexacorallia</taxon>
        <taxon>Actiniaria</taxon>
        <taxon>Actiniidae</taxon>
        <taxon>Oulactis</taxon>
    </lineage>
</organism>
<dbReference type="SMART" id="SM00078">
    <property type="entry name" value="IlGF"/>
    <property type="match status" value="1"/>
</dbReference>
<protein>
    <submittedName>
        <fullName evidence="3">mRNA</fullName>
    </submittedName>
</protein>
<proteinExistence type="evidence at transcript level"/>
<dbReference type="EMBL" id="OU729072">
    <property type="protein sequence ID" value="CAG9553028.1"/>
    <property type="molecule type" value="mRNA"/>
</dbReference>
<keyword evidence="1" id="KW-0732">Signal</keyword>
<dbReference type="InterPro" id="IPR036438">
    <property type="entry name" value="Insulin-like_sf"/>
</dbReference>
<dbReference type="Gene3D" id="1.10.100.10">
    <property type="entry name" value="Insulin-like"/>
    <property type="match status" value="1"/>
</dbReference>
<dbReference type="InterPro" id="IPR016179">
    <property type="entry name" value="Insulin-like"/>
</dbReference>
<dbReference type="EMBL" id="OU729071">
    <property type="protein sequence ID" value="CAG9553027.1"/>
    <property type="molecule type" value="mRNA"/>
</dbReference>
<name>A0A8J9XB30_OULSP</name>
<reference evidence="3" key="1">
    <citation type="submission" date="2021-09" db="EMBL/GenBank/DDBJ databases">
        <authorList>
            <person name="Mitchell L M."/>
        </authorList>
    </citation>
    <scope>NUCLEOTIDE SEQUENCE</scope>
    <source>
        <tissue evidence="3">Tentacle</tissue>
    </source>
</reference>
<evidence type="ECO:0000313" key="3">
    <source>
        <dbReference type="EMBL" id="CAG9553027.1"/>
    </source>
</evidence>
<feature type="signal peptide" evidence="1">
    <location>
        <begin position="1"/>
        <end position="27"/>
    </location>
</feature>
<dbReference type="GO" id="GO:0005576">
    <property type="term" value="C:extracellular region"/>
    <property type="evidence" value="ECO:0007669"/>
    <property type="project" value="InterPro"/>
</dbReference>
<evidence type="ECO:0000256" key="1">
    <source>
        <dbReference type="SAM" id="SignalP"/>
    </source>
</evidence>
<accession>A0A8J9XB30</accession>
<feature type="chain" id="PRO_5035392084" evidence="1">
    <location>
        <begin position="28"/>
        <end position="116"/>
    </location>
</feature>
<sequence>MASRYHTIHALSILLLVLIYQAYHVTSTPKSGKIDKYCGEQFISAWSVCCGNNPKCENSKRQVQDEDDILTLPMFAKRFLLSRRQLSSINKRGSTDAVEECCNEGCSLSEIAEYQC</sequence>
<dbReference type="Pfam" id="PF00049">
    <property type="entry name" value="Insulin"/>
    <property type="match status" value="1"/>
</dbReference>
<evidence type="ECO:0000259" key="2">
    <source>
        <dbReference type="SMART" id="SM00078"/>
    </source>
</evidence>
<dbReference type="GO" id="GO:0005179">
    <property type="term" value="F:hormone activity"/>
    <property type="evidence" value="ECO:0007669"/>
    <property type="project" value="InterPro"/>
</dbReference>